<dbReference type="RefSeq" id="WP_188439107.1">
    <property type="nucleotide sequence ID" value="NZ_BMGK01000002.1"/>
</dbReference>
<protein>
    <recommendedName>
        <fullName evidence="1">DUF2007 domain-containing protein</fullName>
    </recommendedName>
</protein>
<comment type="caution">
    <text evidence="2">The sequence shown here is derived from an EMBL/GenBank/DDBJ whole genome shotgun (WGS) entry which is preliminary data.</text>
</comment>
<keyword evidence="3" id="KW-1185">Reference proteome</keyword>
<evidence type="ECO:0000313" key="2">
    <source>
        <dbReference type="EMBL" id="GGD83664.1"/>
    </source>
</evidence>
<reference evidence="2" key="2">
    <citation type="submission" date="2020-09" db="EMBL/GenBank/DDBJ databases">
        <authorList>
            <person name="Sun Q."/>
            <person name="Zhou Y."/>
        </authorList>
    </citation>
    <scope>NUCLEOTIDE SEQUENCE</scope>
    <source>
        <strain evidence="2">CGMCC 1.12924</strain>
    </source>
</reference>
<reference evidence="2" key="1">
    <citation type="journal article" date="2014" name="Int. J. Syst. Evol. Microbiol.">
        <title>Complete genome sequence of Corynebacterium casei LMG S-19264T (=DSM 44701T), isolated from a smear-ripened cheese.</title>
        <authorList>
            <consortium name="US DOE Joint Genome Institute (JGI-PGF)"/>
            <person name="Walter F."/>
            <person name="Albersmeier A."/>
            <person name="Kalinowski J."/>
            <person name="Ruckert C."/>
        </authorList>
    </citation>
    <scope>NUCLEOTIDE SEQUENCE</scope>
    <source>
        <strain evidence="2">CGMCC 1.12924</strain>
    </source>
</reference>
<dbReference type="AlphaFoldDB" id="A0A8J2Y8K7"/>
<accession>A0A8J2Y8K7</accession>
<organism evidence="2 3">
    <name type="scientific">Planktosalinus lacus</name>
    <dbReference type="NCBI Taxonomy" id="1526573"/>
    <lineage>
        <taxon>Bacteria</taxon>
        <taxon>Pseudomonadati</taxon>
        <taxon>Bacteroidota</taxon>
        <taxon>Flavobacteriia</taxon>
        <taxon>Flavobacteriales</taxon>
        <taxon>Flavobacteriaceae</taxon>
        <taxon>Planktosalinus</taxon>
    </lineage>
</organism>
<dbReference type="InterPro" id="IPR018551">
    <property type="entry name" value="DUF2007"/>
</dbReference>
<evidence type="ECO:0000259" key="1">
    <source>
        <dbReference type="Pfam" id="PF09413"/>
    </source>
</evidence>
<dbReference type="EMBL" id="BMGK01000002">
    <property type="protein sequence ID" value="GGD83664.1"/>
    <property type="molecule type" value="Genomic_DNA"/>
</dbReference>
<feature type="domain" description="DUF2007" evidence="1">
    <location>
        <begin position="11"/>
        <end position="71"/>
    </location>
</feature>
<name>A0A8J2Y8K7_9FLAO</name>
<gene>
    <name evidence="2" type="ORF">GCM10011312_04690</name>
</gene>
<evidence type="ECO:0000313" key="3">
    <source>
        <dbReference type="Proteomes" id="UP000652231"/>
    </source>
</evidence>
<dbReference type="SUPFAM" id="SSF54913">
    <property type="entry name" value="GlnB-like"/>
    <property type="match status" value="1"/>
</dbReference>
<dbReference type="InterPro" id="IPR011322">
    <property type="entry name" value="N-reg_PII-like_a/b"/>
</dbReference>
<proteinExistence type="predicted"/>
<dbReference type="Pfam" id="PF09413">
    <property type="entry name" value="DUF2007"/>
    <property type="match status" value="1"/>
</dbReference>
<sequence length="79" mass="9077">MEENEDYKRIYTGPTVIIKMLQSHLEEVDIYPIVKDNLSSGTWGGFGGVPGMIQLFVHRDEYDKAEKIVEDVLKNMESE</sequence>
<dbReference type="Proteomes" id="UP000652231">
    <property type="component" value="Unassembled WGS sequence"/>
</dbReference>